<keyword evidence="16" id="KW-0808">Transferase</keyword>
<evidence type="ECO:0000256" key="11">
    <source>
        <dbReference type="ARBA" id="ARBA00023136"/>
    </source>
</evidence>
<keyword evidence="4" id="KW-1003">Cell membrane</keyword>
<evidence type="ECO:0000313" key="16">
    <source>
        <dbReference type="EMBL" id="AES86907.2"/>
    </source>
</evidence>
<proteinExistence type="inferred from homology"/>
<accession>G7JP53</accession>
<dbReference type="Pfam" id="PF00560">
    <property type="entry name" value="LRR_1"/>
    <property type="match status" value="6"/>
</dbReference>
<reference evidence="17" key="3">
    <citation type="submission" date="2015-04" db="UniProtKB">
        <authorList>
            <consortium name="EnsemblPlants"/>
        </authorList>
    </citation>
    <scope>IDENTIFICATION</scope>
    <source>
        <strain evidence="17">cv. Jemalong A17</strain>
    </source>
</reference>
<dbReference type="GO" id="GO:0016301">
    <property type="term" value="F:kinase activity"/>
    <property type="evidence" value="ECO:0007669"/>
    <property type="project" value="UniProtKB-KW"/>
</dbReference>
<dbReference type="InterPro" id="IPR051502">
    <property type="entry name" value="RLP_Defense_Trigger"/>
</dbReference>
<evidence type="ECO:0000256" key="12">
    <source>
        <dbReference type="ARBA" id="ARBA00023170"/>
    </source>
</evidence>
<dbReference type="Pfam" id="PF23598">
    <property type="entry name" value="LRR_14"/>
    <property type="match status" value="1"/>
</dbReference>
<keyword evidence="9" id="KW-0677">Repeat</keyword>
<evidence type="ECO:0000259" key="15">
    <source>
        <dbReference type="Pfam" id="PF23598"/>
    </source>
</evidence>
<dbReference type="InterPro" id="IPR032675">
    <property type="entry name" value="LRR_dom_sf"/>
</dbReference>
<feature type="domain" description="Disease resistance R13L4/SHOC-2-like LRR" evidence="15">
    <location>
        <begin position="55"/>
        <end position="266"/>
    </location>
</feature>
<evidence type="ECO:0000256" key="9">
    <source>
        <dbReference type="ARBA" id="ARBA00022737"/>
    </source>
</evidence>
<dbReference type="eggNOG" id="KOG0619">
    <property type="taxonomic scope" value="Eukaryota"/>
</dbReference>
<dbReference type="PROSITE" id="PS51450">
    <property type="entry name" value="LRR"/>
    <property type="match status" value="1"/>
</dbReference>
<evidence type="ECO:0000313" key="17">
    <source>
        <dbReference type="EnsemblPlants" id="AES86907"/>
    </source>
</evidence>
<name>G7JP53_MEDTR</name>
<dbReference type="SMART" id="SM00369">
    <property type="entry name" value="LRR_TYP"/>
    <property type="match status" value="10"/>
</dbReference>
<evidence type="ECO:0000256" key="8">
    <source>
        <dbReference type="ARBA" id="ARBA00022729"/>
    </source>
</evidence>
<evidence type="ECO:0000256" key="6">
    <source>
        <dbReference type="ARBA" id="ARBA00022614"/>
    </source>
</evidence>
<protein>
    <submittedName>
        <fullName evidence="16">LRR receptor-like kinase family protein</fullName>
    </submittedName>
</protein>
<evidence type="ECO:0000256" key="5">
    <source>
        <dbReference type="ARBA" id="ARBA00022553"/>
    </source>
</evidence>
<keyword evidence="10 14" id="KW-1133">Transmembrane helix</keyword>
<comment type="similarity">
    <text evidence="3">Belongs to the RLP family.</text>
</comment>
<evidence type="ECO:0000256" key="2">
    <source>
        <dbReference type="ARBA" id="ARBA00004236"/>
    </source>
</evidence>
<evidence type="ECO:0000256" key="7">
    <source>
        <dbReference type="ARBA" id="ARBA00022692"/>
    </source>
</evidence>
<dbReference type="FunFam" id="3.80.10.10:FF:000383">
    <property type="entry name" value="Leucine-rich repeat receptor protein kinase EMS1"/>
    <property type="match status" value="1"/>
</dbReference>
<evidence type="ECO:0000256" key="13">
    <source>
        <dbReference type="ARBA" id="ARBA00023180"/>
    </source>
</evidence>
<evidence type="ECO:0000313" key="18">
    <source>
        <dbReference type="Proteomes" id="UP000002051"/>
    </source>
</evidence>
<sequence>MYACFEGFPRLEKLETLDLSDNYYLNSSILSSLNGLTALTTLKLGSNSMKNFSAQDFAKFSRLELLDLDGNQFIGSLHVEDVQHLKKLKMLSLSYNQMNGSIEGLCNLKDLVELDISKNMFGAKLPECLSNLTNLRILDLSHNLFSGNFPSFISNLTSLTFLSLYENYMQGSFSLIILANHSNLQHLHISSKNSTGVHIETEKTKWFPKFQLKSLILRNCNLNKDKGSVIPTFLSYQYNLILMDLSSNNIVGSLPSWLINNDAIQYLDLSNNNFSGLLPEDIFLPSITYLNFSWNSFEGNIPSSIGKMKNLEYFDLSHNNFSGELPKQLATYCDNLQYLILSNNSLRGNIPKFVSMEVLLLNNNNFSGTLDDVLGKGNNTRILMLSISNNSITGRIPSSIGMFSNMYVLLMSKNQLEGQIPIEISNMSSLYILDLSQNKLIGAIPKFTAGSLRFLYLQQNDLSGFIPFELSEGSKLQLLDLRENKLSGKIPNWMDKLSELRVLLLGGNNFEGEIPIQFCWFKKIDIMDLSRNMLNASIPSCLQNMSFGMRQYVHNDDDDGPIFEFSMYGAPTDISFNASLLIRHPWIGNSLKEELQFEVEFRTKHNEYSYKGIVLENMTGLDLSCNKLTGVIPSQIGDLQQIRALNLSHNHLSGPIPITFSNLTQIESLDLSYNDLSGKIPNELTQLNFLSTFNVSYNNLSGTPPSTGQFGGFVEENYIGNPGLCGPFVNRKCEHVESSASSQSNDDGEKETMVDMITFYWSFTASYITILLALITVLCINPRWRMAWFYYITMNPVAAIDPVIDPMLCRGNHSHLQLKISLSIVSKYPERTPPSRFLVDASIVAQDGAIVTWPMSNLFFRTTYDIVKCLIAASEKEFQTIAEENRNKQKKNT</sequence>
<keyword evidence="8" id="KW-0732">Signal</keyword>
<keyword evidence="18" id="KW-1185">Reference proteome</keyword>
<evidence type="ECO:0000256" key="4">
    <source>
        <dbReference type="ARBA" id="ARBA00022475"/>
    </source>
</evidence>
<dbReference type="PRINTS" id="PR00019">
    <property type="entry name" value="LEURICHRPT"/>
</dbReference>
<keyword evidence="6" id="KW-0433">Leucine-rich repeat</keyword>
<gene>
    <name evidence="16" type="ordered locus">MTR_4g016800</name>
</gene>
<evidence type="ECO:0000256" key="10">
    <source>
        <dbReference type="ARBA" id="ARBA00022989"/>
    </source>
</evidence>
<dbReference type="PaxDb" id="3880-AES86907"/>
<feature type="transmembrane region" description="Helical" evidence="14">
    <location>
        <begin position="759"/>
        <end position="780"/>
    </location>
</feature>
<dbReference type="STRING" id="3880.G7JP53"/>
<keyword evidence="11 14" id="KW-0472">Membrane</keyword>
<dbReference type="HOGENOM" id="CLU_000288_18_3_1"/>
<dbReference type="InterPro" id="IPR055414">
    <property type="entry name" value="LRR_R13L4/SHOC2-like"/>
</dbReference>
<dbReference type="InterPro" id="IPR003591">
    <property type="entry name" value="Leu-rich_rpt_typical-subtyp"/>
</dbReference>
<keyword evidence="5" id="KW-0597">Phosphoprotein</keyword>
<reference evidence="16 18" key="1">
    <citation type="journal article" date="2011" name="Nature">
        <title>The Medicago genome provides insight into the evolution of rhizobial symbioses.</title>
        <authorList>
            <person name="Young N.D."/>
            <person name="Debelle F."/>
            <person name="Oldroyd G.E."/>
            <person name="Geurts R."/>
            <person name="Cannon S.B."/>
            <person name="Udvardi M.K."/>
            <person name="Benedito V.A."/>
            <person name="Mayer K.F."/>
            <person name="Gouzy J."/>
            <person name="Schoof H."/>
            <person name="Van de Peer Y."/>
            <person name="Proost S."/>
            <person name="Cook D.R."/>
            <person name="Meyers B.C."/>
            <person name="Spannagl M."/>
            <person name="Cheung F."/>
            <person name="De Mita S."/>
            <person name="Krishnakumar V."/>
            <person name="Gundlach H."/>
            <person name="Zhou S."/>
            <person name="Mudge J."/>
            <person name="Bharti A.K."/>
            <person name="Murray J.D."/>
            <person name="Naoumkina M.A."/>
            <person name="Rosen B."/>
            <person name="Silverstein K.A."/>
            <person name="Tang H."/>
            <person name="Rombauts S."/>
            <person name="Zhao P.X."/>
            <person name="Zhou P."/>
            <person name="Barbe V."/>
            <person name="Bardou P."/>
            <person name="Bechner M."/>
            <person name="Bellec A."/>
            <person name="Berger A."/>
            <person name="Berges H."/>
            <person name="Bidwell S."/>
            <person name="Bisseling T."/>
            <person name="Choisne N."/>
            <person name="Couloux A."/>
            <person name="Denny R."/>
            <person name="Deshpande S."/>
            <person name="Dai X."/>
            <person name="Doyle J.J."/>
            <person name="Dudez A.M."/>
            <person name="Farmer A.D."/>
            <person name="Fouteau S."/>
            <person name="Franken C."/>
            <person name="Gibelin C."/>
            <person name="Gish J."/>
            <person name="Goldstein S."/>
            <person name="Gonzalez A.J."/>
            <person name="Green P.J."/>
            <person name="Hallab A."/>
            <person name="Hartog M."/>
            <person name="Hua A."/>
            <person name="Humphray S.J."/>
            <person name="Jeong D.H."/>
            <person name="Jing Y."/>
            <person name="Jocker A."/>
            <person name="Kenton S.M."/>
            <person name="Kim D.J."/>
            <person name="Klee K."/>
            <person name="Lai H."/>
            <person name="Lang C."/>
            <person name="Lin S."/>
            <person name="Macmil S.L."/>
            <person name="Magdelenat G."/>
            <person name="Matthews L."/>
            <person name="McCorrison J."/>
            <person name="Monaghan E.L."/>
            <person name="Mun J.H."/>
            <person name="Najar F.Z."/>
            <person name="Nicholson C."/>
            <person name="Noirot C."/>
            <person name="O'Bleness M."/>
            <person name="Paule C.R."/>
            <person name="Poulain J."/>
            <person name="Prion F."/>
            <person name="Qin B."/>
            <person name="Qu C."/>
            <person name="Retzel E.F."/>
            <person name="Riddle C."/>
            <person name="Sallet E."/>
            <person name="Samain S."/>
            <person name="Samson N."/>
            <person name="Sanders I."/>
            <person name="Saurat O."/>
            <person name="Scarpelli C."/>
            <person name="Schiex T."/>
            <person name="Segurens B."/>
            <person name="Severin A.J."/>
            <person name="Sherrier D.J."/>
            <person name="Shi R."/>
            <person name="Sims S."/>
            <person name="Singer S.R."/>
            <person name="Sinharoy S."/>
            <person name="Sterck L."/>
            <person name="Viollet A."/>
            <person name="Wang B.B."/>
            <person name="Wang K."/>
            <person name="Wang M."/>
            <person name="Wang X."/>
            <person name="Warfsmann J."/>
            <person name="Weissenbach J."/>
            <person name="White D.D."/>
            <person name="White J.D."/>
            <person name="Wiley G.B."/>
            <person name="Wincker P."/>
            <person name="Xing Y."/>
            <person name="Yang L."/>
            <person name="Yao Z."/>
            <person name="Ying F."/>
            <person name="Zhai J."/>
            <person name="Zhou L."/>
            <person name="Zuber A."/>
            <person name="Denarie J."/>
            <person name="Dixon R.A."/>
            <person name="May G.D."/>
            <person name="Schwartz D.C."/>
            <person name="Rogers J."/>
            <person name="Quetier F."/>
            <person name="Town C.D."/>
            <person name="Roe B.A."/>
        </authorList>
    </citation>
    <scope>NUCLEOTIDE SEQUENCE [LARGE SCALE GENOMIC DNA]</scope>
    <source>
        <strain evidence="16">A17</strain>
        <strain evidence="17 18">cv. Jemalong A17</strain>
    </source>
</reference>
<dbReference type="SUPFAM" id="SSF52047">
    <property type="entry name" value="RNI-like"/>
    <property type="match status" value="2"/>
</dbReference>
<evidence type="ECO:0000256" key="3">
    <source>
        <dbReference type="ARBA" id="ARBA00009592"/>
    </source>
</evidence>
<dbReference type="PANTHER" id="PTHR48062:SF21">
    <property type="entry name" value="RECEPTOR-LIKE PROTEIN 12"/>
    <property type="match status" value="1"/>
</dbReference>
<dbReference type="FunFam" id="3.80.10.10:FF:000041">
    <property type="entry name" value="LRR receptor-like serine/threonine-protein kinase ERECTA"/>
    <property type="match status" value="1"/>
</dbReference>
<keyword evidence="7 14" id="KW-0812">Transmembrane</keyword>
<dbReference type="Pfam" id="PF13855">
    <property type="entry name" value="LRR_8"/>
    <property type="match status" value="1"/>
</dbReference>
<evidence type="ECO:0000256" key="1">
    <source>
        <dbReference type="ARBA" id="ARBA00004167"/>
    </source>
</evidence>
<keyword evidence="16" id="KW-0418">Kinase</keyword>
<dbReference type="GO" id="GO:0005886">
    <property type="term" value="C:plasma membrane"/>
    <property type="evidence" value="ECO:0007669"/>
    <property type="project" value="UniProtKB-SubCell"/>
</dbReference>
<dbReference type="EnsemblPlants" id="AES86907">
    <property type="protein sequence ID" value="AES86907"/>
    <property type="gene ID" value="MTR_4g016800"/>
</dbReference>
<reference evidence="16 18" key="2">
    <citation type="journal article" date="2014" name="BMC Genomics">
        <title>An improved genome release (version Mt4.0) for the model legume Medicago truncatula.</title>
        <authorList>
            <person name="Tang H."/>
            <person name="Krishnakumar V."/>
            <person name="Bidwell S."/>
            <person name="Rosen B."/>
            <person name="Chan A."/>
            <person name="Zhou S."/>
            <person name="Gentzbittel L."/>
            <person name="Childs K.L."/>
            <person name="Yandell M."/>
            <person name="Gundlach H."/>
            <person name="Mayer K.F."/>
            <person name="Schwartz D.C."/>
            <person name="Town C.D."/>
        </authorList>
    </citation>
    <scope>GENOME REANNOTATION</scope>
    <source>
        <strain evidence="17 18">cv. Jemalong A17</strain>
    </source>
</reference>
<dbReference type="FunFam" id="3.80.10.10:FF:000095">
    <property type="entry name" value="LRR receptor-like serine/threonine-protein kinase GSO1"/>
    <property type="match status" value="1"/>
</dbReference>
<evidence type="ECO:0000256" key="14">
    <source>
        <dbReference type="SAM" id="Phobius"/>
    </source>
</evidence>
<dbReference type="AlphaFoldDB" id="G7JP53"/>
<dbReference type="FunFam" id="3.80.10.10:FF:000213">
    <property type="entry name" value="Tyrosine-sulfated glycopeptide receptor 1"/>
    <property type="match status" value="1"/>
</dbReference>
<dbReference type="InterPro" id="IPR001611">
    <property type="entry name" value="Leu-rich_rpt"/>
</dbReference>
<dbReference type="SMART" id="SM00365">
    <property type="entry name" value="LRR_SD22"/>
    <property type="match status" value="6"/>
</dbReference>
<dbReference type="EMBL" id="CM001220">
    <property type="protein sequence ID" value="AES86907.2"/>
    <property type="molecule type" value="Genomic_DNA"/>
</dbReference>
<accession>A0A0C3WSD9</accession>
<dbReference type="PANTHER" id="PTHR48062">
    <property type="entry name" value="RECEPTOR-LIKE PROTEIN 14"/>
    <property type="match status" value="1"/>
</dbReference>
<keyword evidence="12 16" id="KW-0675">Receptor</keyword>
<dbReference type="Gene3D" id="3.80.10.10">
    <property type="entry name" value="Ribonuclease Inhibitor"/>
    <property type="match status" value="3"/>
</dbReference>
<organism evidence="16 18">
    <name type="scientific">Medicago truncatula</name>
    <name type="common">Barrel medic</name>
    <name type="synonym">Medicago tribuloides</name>
    <dbReference type="NCBI Taxonomy" id="3880"/>
    <lineage>
        <taxon>Eukaryota</taxon>
        <taxon>Viridiplantae</taxon>
        <taxon>Streptophyta</taxon>
        <taxon>Embryophyta</taxon>
        <taxon>Tracheophyta</taxon>
        <taxon>Spermatophyta</taxon>
        <taxon>Magnoliopsida</taxon>
        <taxon>eudicotyledons</taxon>
        <taxon>Gunneridae</taxon>
        <taxon>Pentapetalae</taxon>
        <taxon>rosids</taxon>
        <taxon>fabids</taxon>
        <taxon>Fabales</taxon>
        <taxon>Fabaceae</taxon>
        <taxon>Papilionoideae</taxon>
        <taxon>50 kb inversion clade</taxon>
        <taxon>NPAAA clade</taxon>
        <taxon>Hologalegina</taxon>
        <taxon>IRL clade</taxon>
        <taxon>Trifolieae</taxon>
        <taxon>Medicago</taxon>
    </lineage>
</organism>
<keyword evidence="13" id="KW-0325">Glycoprotein</keyword>
<dbReference type="Proteomes" id="UP000002051">
    <property type="component" value="Chromosome 4"/>
</dbReference>
<comment type="subcellular location">
    <subcellularLocation>
        <location evidence="2">Cell membrane</location>
    </subcellularLocation>
    <subcellularLocation>
        <location evidence="1">Membrane</location>
        <topology evidence="1">Single-pass membrane protein</topology>
    </subcellularLocation>
</comment>